<evidence type="ECO:0000313" key="3">
    <source>
        <dbReference type="EMBL" id="CAK0855950.1"/>
    </source>
</evidence>
<keyword evidence="2" id="KW-0812">Transmembrane</keyword>
<proteinExistence type="predicted"/>
<dbReference type="Proteomes" id="UP001189429">
    <property type="component" value="Unassembled WGS sequence"/>
</dbReference>
<organism evidence="3 4">
    <name type="scientific">Prorocentrum cordatum</name>
    <dbReference type="NCBI Taxonomy" id="2364126"/>
    <lineage>
        <taxon>Eukaryota</taxon>
        <taxon>Sar</taxon>
        <taxon>Alveolata</taxon>
        <taxon>Dinophyceae</taxon>
        <taxon>Prorocentrales</taxon>
        <taxon>Prorocentraceae</taxon>
        <taxon>Prorocentrum</taxon>
    </lineage>
</organism>
<name>A0ABN9UAN0_9DINO</name>
<keyword evidence="4" id="KW-1185">Reference proteome</keyword>
<feature type="non-terminal residue" evidence="3">
    <location>
        <position position="1"/>
    </location>
</feature>
<accession>A0ABN9UAN0</accession>
<sequence>APQVAAAQAESKEARLQRQMTQLQREAEATMQREGNWADKNGIDLSGKAKTQKEEEEGQALVWAFNALFLGTIYGFLNGTIGWWNYDENGRKLTAEEYKKANGVDKPNLPGSW</sequence>
<reference evidence="3" key="1">
    <citation type="submission" date="2023-10" db="EMBL/GenBank/DDBJ databases">
        <authorList>
            <person name="Chen Y."/>
            <person name="Shah S."/>
            <person name="Dougan E. K."/>
            <person name="Thang M."/>
            <person name="Chan C."/>
        </authorList>
    </citation>
    <scope>NUCLEOTIDE SEQUENCE [LARGE SCALE GENOMIC DNA]</scope>
</reference>
<evidence type="ECO:0000313" key="4">
    <source>
        <dbReference type="Proteomes" id="UP001189429"/>
    </source>
</evidence>
<feature type="transmembrane region" description="Helical" evidence="2">
    <location>
        <begin position="60"/>
        <end position="84"/>
    </location>
</feature>
<keyword evidence="2" id="KW-1133">Transmembrane helix</keyword>
<feature type="region of interest" description="Disordered" evidence="1">
    <location>
        <begin position="25"/>
        <end position="51"/>
    </location>
</feature>
<protein>
    <submittedName>
        <fullName evidence="3">Uncharacterized protein</fullName>
    </submittedName>
</protein>
<keyword evidence="2" id="KW-0472">Membrane</keyword>
<evidence type="ECO:0000256" key="2">
    <source>
        <dbReference type="SAM" id="Phobius"/>
    </source>
</evidence>
<gene>
    <name evidence="3" type="ORF">PCOR1329_LOCUS46463</name>
</gene>
<dbReference type="EMBL" id="CAUYUJ010015590">
    <property type="protein sequence ID" value="CAK0855950.1"/>
    <property type="molecule type" value="Genomic_DNA"/>
</dbReference>
<evidence type="ECO:0000256" key="1">
    <source>
        <dbReference type="SAM" id="MobiDB-lite"/>
    </source>
</evidence>
<comment type="caution">
    <text evidence="3">The sequence shown here is derived from an EMBL/GenBank/DDBJ whole genome shotgun (WGS) entry which is preliminary data.</text>
</comment>